<gene>
    <name evidence="10" type="ORF">IV56_GL001020</name>
</gene>
<keyword evidence="11" id="KW-1185">Reference proteome</keyword>
<feature type="transmembrane region" description="Helical" evidence="8">
    <location>
        <begin position="98"/>
        <end position="124"/>
    </location>
</feature>
<evidence type="ECO:0000313" key="11">
    <source>
        <dbReference type="Proteomes" id="UP000050969"/>
    </source>
</evidence>
<dbReference type="CDD" id="cd06261">
    <property type="entry name" value="TM_PBP2"/>
    <property type="match status" value="1"/>
</dbReference>
<comment type="caution">
    <text evidence="10">The sequence shown here is derived from an EMBL/GenBank/DDBJ whole genome shotgun (WGS) entry which is preliminary data.</text>
</comment>
<reference evidence="10 11" key="1">
    <citation type="journal article" date="2015" name="Genome Announc.">
        <title>Expanding the biotechnology potential of lactobacilli through comparative genomics of 213 strains and associated genera.</title>
        <authorList>
            <person name="Sun Z."/>
            <person name="Harris H.M."/>
            <person name="McCann A."/>
            <person name="Guo C."/>
            <person name="Argimon S."/>
            <person name="Zhang W."/>
            <person name="Yang X."/>
            <person name="Jeffery I.B."/>
            <person name="Cooney J.C."/>
            <person name="Kagawa T.F."/>
            <person name="Liu W."/>
            <person name="Song Y."/>
            <person name="Salvetti E."/>
            <person name="Wrobel A."/>
            <person name="Rasinkangas P."/>
            <person name="Parkhill J."/>
            <person name="Rea M.C."/>
            <person name="O'Sullivan O."/>
            <person name="Ritari J."/>
            <person name="Douillard F.P."/>
            <person name="Paul Ross R."/>
            <person name="Yang R."/>
            <person name="Briner A.E."/>
            <person name="Felis G.E."/>
            <person name="de Vos W.M."/>
            <person name="Barrangou R."/>
            <person name="Klaenhammer T.R."/>
            <person name="Caufield P.W."/>
            <person name="Cui Y."/>
            <person name="Zhang H."/>
            <person name="O'Toole P.W."/>
        </authorList>
    </citation>
    <scope>NUCLEOTIDE SEQUENCE [LARGE SCALE GENOMIC DNA]</scope>
    <source>
        <strain evidence="10 11">DSM 24301</strain>
    </source>
</reference>
<evidence type="ECO:0000256" key="8">
    <source>
        <dbReference type="RuleBase" id="RU363032"/>
    </source>
</evidence>
<dbReference type="PANTHER" id="PTHR43848:SF2">
    <property type="entry name" value="PUTRESCINE TRANSPORT SYSTEM PERMEASE PROTEIN POTI"/>
    <property type="match status" value="1"/>
</dbReference>
<dbReference type="RefSeq" id="WP_056992939.1">
    <property type="nucleotide sequence ID" value="NZ_JQCE01000035.1"/>
</dbReference>
<dbReference type="Gene3D" id="1.10.3720.10">
    <property type="entry name" value="MetI-like"/>
    <property type="match status" value="1"/>
</dbReference>
<keyword evidence="7 8" id="KW-0472">Membrane</keyword>
<feature type="domain" description="ABC transmembrane type-1" evidence="9">
    <location>
        <begin position="61"/>
        <end position="253"/>
    </location>
</feature>
<name>A0A0R2MW20_9LACO</name>
<evidence type="ECO:0000256" key="6">
    <source>
        <dbReference type="ARBA" id="ARBA00022989"/>
    </source>
</evidence>
<dbReference type="PATRIC" id="fig|1293598.4.peg.1070"/>
<feature type="transmembrane region" description="Helical" evidence="8">
    <location>
        <begin position="174"/>
        <end position="196"/>
    </location>
</feature>
<evidence type="ECO:0000256" key="4">
    <source>
        <dbReference type="ARBA" id="ARBA00022475"/>
    </source>
</evidence>
<evidence type="ECO:0000256" key="5">
    <source>
        <dbReference type="ARBA" id="ARBA00022692"/>
    </source>
</evidence>
<dbReference type="EMBL" id="JQCE01000035">
    <property type="protein sequence ID" value="KRO16578.1"/>
    <property type="molecule type" value="Genomic_DNA"/>
</dbReference>
<comment type="similarity">
    <text evidence="2">Belongs to the binding-protein-dependent transport system permease family. CysTW subfamily.</text>
</comment>
<evidence type="ECO:0000259" key="9">
    <source>
        <dbReference type="PROSITE" id="PS50928"/>
    </source>
</evidence>
<feature type="transmembrane region" description="Helical" evidence="8">
    <location>
        <begin position="234"/>
        <end position="253"/>
    </location>
</feature>
<proteinExistence type="inferred from homology"/>
<evidence type="ECO:0000256" key="3">
    <source>
        <dbReference type="ARBA" id="ARBA00022448"/>
    </source>
</evidence>
<feature type="transmembrane region" description="Helical" evidence="8">
    <location>
        <begin position="130"/>
        <end position="153"/>
    </location>
</feature>
<organism evidence="10 11">
    <name type="scientific">Lacticaseibacillus saniviri JCM 17471 = DSM 24301</name>
    <dbReference type="NCBI Taxonomy" id="1293598"/>
    <lineage>
        <taxon>Bacteria</taxon>
        <taxon>Bacillati</taxon>
        <taxon>Bacillota</taxon>
        <taxon>Bacilli</taxon>
        <taxon>Lactobacillales</taxon>
        <taxon>Lactobacillaceae</taxon>
        <taxon>Lacticaseibacillus</taxon>
    </lineage>
</organism>
<dbReference type="AlphaFoldDB" id="A0A0R2MW20"/>
<sequence length="277" mass="30711">MKTKFKWSNLYLIFVFILLYVPILYLIVYSFSTGDRMSNYSGFTWKHYAALFSDARMIQIVLDTLLLALLSSLIATIVGTLGALAINTTSRSVVRNTVLSLNNILMVSPDVIIGASFLIFYTALKIPLGFGSVLMSHVAFSIPIVVLMVLPKLKEMGQSMLDAARDLGSTNAQIISRIIMPFITPGILAGFFMAFTYSLDDFAVTFFVTGNGFQTLAVEIYARARQGIDLEINALSGVMFIFALLLVVGYYFIQTNSQTRKQKHKAAKEAQINETTD</sequence>
<dbReference type="InterPro" id="IPR000515">
    <property type="entry name" value="MetI-like"/>
</dbReference>
<dbReference type="Pfam" id="PF00528">
    <property type="entry name" value="BPD_transp_1"/>
    <property type="match status" value="1"/>
</dbReference>
<keyword evidence="5 8" id="KW-0812">Transmembrane</keyword>
<feature type="transmembrane region" description="Helical" evidence="8">
    <location>
        <begin position="65"/>
        <end position="86"/>
    </location>
</feature>
<keyword evidence="3 8" id="KW-0813">Transport</keyword>
<dbReference type="GO" id="GO:0055085">
    <property type="term" value="P:transmembrane transport"/>
    <property type="evidence" value="ECO:0007669"/>
    <property type="project" value="InterPro"/>
</dbReference>
<comment type="subcellular location">
    <subcellularLocation>
        <location evidence="1 8">Cell membrane</location>
        <topology evidence="1 8">Multi-pass membrane protein</topology>
    </subcellularLocation>
</comment>
<dbReference type="GO" id="GO:0005886">
    <property type="term" value="C:plasma membrane"/>
    <property type="evidence" value="ECO:0007669"/>
    <property type="project" value="UniProtKB-SubCell"/>
</dbReference>
<dbReference type="InterPro" id="IPR051789">
    <property type="entry name" value="Bact_Polyamine_Transport"/>
</dbReference>
<keyword evidence="6 8" id="KW-1133">Transmembrane helix</keyword>
<evidence type="ECO:0000313" key="10">
    <source>
        <dbReference type="EMBL" id="KRO16578.1"/>
    </source>
</evidence>
<dbReference type="InterPro" id="IPR035906">
    <property type="entry name" value="MetI-like_sf"/>
</dbReference>
<accession>A0A0R2MW20</accession>
<keyword evidence="4" id="KW-1003">Cell membrane</keyword>
<dbReference type="PANTHER" id="PTHR43848">
    <property type="entry name" value="PUTRESCINE TRANSPORT SYSTEM PERMEASE PROTEIN POTI"/>
    <property type="match status" value="1"/>
</dbReference>
<evidence type="ECO:0000256" key="7">
    <source>
        <dbReference type="ARBA" id="ARBA00023136"/>
    </source>
</evidence>
<protein>
    <submittedName>
        <fullName evidence="10">Spermidine putrescine abc transporterpermease</fullName>
    </submittedName>
</protein>
<evidence type="ECO:0000256" key="2">
    <source>
        <dbReference type="ARBA" id="ARBA00007069"/>
    </source>
</evidence>
<feature type="transmembrane region" description="Helical" evidence="8">
    <location>
        <begin position="12"/>
        <end position="31"/>
    </location>
</feature>
<evidence type="ECO:0000256" key="1">
    <source>
        <dbReference type="ARBA" id="ARBA00004651"/>
    </source>
</evidence>
<dbReference type="Proteomes" id="UP000050969">
    <property type="component" value="Unassembled WGS sequence"/>
</dbReference>
<dbReference type="PROSITE" id="PS50928">
    <property type="entry name" value="ABC_TM1"/>
    <property type="match status" value="1"/>
</dbReference>
<dbReference type="STRING" id="1293598.IV56_GL001020"/>
<dbReference type="SUPFAM" id="SSF161098">
    <property type="entry name" value="MetI-like"/>
    <property type="match status" value="1"/>
</dbReference>